<keyword evidence="3" id="KW-1185">Reference proteome</keyword>
<dbReference type="RefSeq" id="WP_079493871.1">
    <property type="nucleotide sequence ID" value="NZ_FUZT01000010.1"/>
</dbReference>
<evidence type="ECO:0000313" key="3">
    <source>
        <dbReference type="Proteomes" id="UP000190285"/>
    </source>
</evidence>
<dbReference type="AlphaFoldDB" id="A0A1T5M5W5"/>
<dbReference type="OrthoDB" id="2064627at2"/>
<sequence>MIKNIKKIVLWLFIIMLVSLSISAVLFKSSGLTLNNFIKNNANIKISTNNDFDFNDFSNMENNNDLKDKFKKVINEERILEADNIESINVNAVSSDIKFFSENRDDIKVHFEGVVNSNNKIIAPELIAENQGSSLLIQIKYKDIMNTSFYSSTIKVHVYIPKTYSNDIDVRTVSGNIDLGYMDNIEKANLKSVSGDIKAEALFSNKTNLKSTSGNIKIEDFNGELNSDTVSGDLYINVKELNDNINIKSISGNAKIDLLEDTNFYFKSKSVSGDIDCEFPISIEGKISDRAINGKIGSGKNEIDITTVSGDIEVSKK</sequence>
<evidence type="ECO:0000259" key="1">
    <source>
        <dbReference type="Pfam" id="PF13349"/>
    </source>
</evidence>
<feature type="domain" description="DUF4097" evidence="1">
    <location>
        <begin position="85"/>
        <end position="180"/>
    </location>
</feature>
<dbReference type="STRING" id="36842.SAMN02194393_03847"/>
<proteinExistence type="predicted"/>
<organism evidence="2 3">
    <name type="scientific">Maledivibacter halophilus</name>
    <dbReference type="NCBI Taxonomy" id="36842"/>
    <lineage>
        <taxon>Bacteria</taxon>
        <taxon>Bacillati</taxon>
        <taxon>Bacillota</taxon>
        <taxon>Clostridia</taxon>
        <taxon>Peptostreptococcales</taxon>
        <taxon>Caminicellaceae</taxon>
        <taxon>Maledivibacter</taxon>
    </lineage>
</organism>
<feature type="domain" description="DUF4097" evidence="1">
    <location>
        <begin position="185"/>
        <end position="314"/>
    </location>
</feature>
<dbReference type="EMBL" id="FUZT01000010">
    <property type="protein sequence ID" value="SKC83218.1"/>
    <property type="molecule type" value="Genomic_DNA"/>
</dbReference>
<name>A0A1T5M5W5_9FIRM</name>
<protein>
    <submittedName>
        <fullName evidence="2">Putative adhesin</fullName>
    </submittedName>
</protein>
<dbReference type="Pfam" id="PF13349">
    <property type="entry name" value="DUF4097"/>
    <property type="match status" value="2"/>
</dbReference>
<dbReference type="Proteomes" id="UP000190285">
    <property type="component" value="Unassembled WGS sequence"/>
</dbReference>
<gene>
    <name evidence="2" type="ORF">SAMN02194393_03847</name>
</gene>
<accession>A0A1T5M5W5</accession>
<reference evidence="2 3" key="1">
    <citation type="submission" date="2017-02" db="EMBL/GenBank/DDBJ databases">
        <authorList>
            <person name="Peterson S.W."/>
        </authorList>
    </citation>
    <scope>NUCLEOTIDE SEQUENCE [LARGE SCALE GENOMIC DNA]</scope>
    <source>
        <strain evidence="2 3">M1</strain>
    </source>
</reference>
<evidence type="ECO:0000313" key="2">
    <source>
        <dbReference type="EMBL" id="SKC83218.1"/>
    </source>
</evidence>
<dbReference type="InterPro" id="IPR025164">
    <property type="entry name" value="Toastrack_DUF4097"/>
</dbReference>